<keyword evidence="5" id="KW-0902">Two-component regulatory system</keyword>
<evidence type="ECO:0000259" key="11">
    <source>
        <dbReference type="PROSITE" id="PS01124"/>
    </source>
</evidence>
<proteinExistence type="predicted"/>
<keyword evidence="3" id="KW-0963">Cytoplasm</keyword>
<gene>
    <name evidence="13" type="ORF">K040078D81_58450</name>
</gene>
<name>A0ABQ0BK53_9FIRM</name>
<dbReference type="Proteomes" id="UP001600943">
    <property type="component" value="Unassembled WGS sequence"/>
</dbReference>
<dbReference type="Pfam" id="PF00072">
    <property type="entry name" value="Response_reg"/>
    <property type="match status" value="1"/>
</dbReference>
<comment type="subcellular location">
    <subcellularLocation>
        <location evidence="1">Cytoplasm</location>
    </subcellularLocation>
</comment>
<evidence type="ECO:0000256" key="3">
    <source>
        <dbReference type="ARBA" id="ARBA00022490"/>
    </source>
</evidence>
<dbReference type="InterPro" id="IPR011006">
    <property type="entry name" value="CheY-like_superfamily"/>
</dbReference>
<keyword evidence="8" id="KW-0804">Transcription</keyword>
<feature type="domain" description="Response regulatory" evidence="12">
    <location>
        <begin position="3"/>
        <end position="120"/>
    </location>
</feature>
<dbReference type="PANTHER" id="PTHR42713:SF3">
    <property type="entry name" value="TRANSCRIPTIONAL REGULATORY PROTEIN HPTR"/>
    <property type="match status" value="1"/>
</dbReference>
<comment type="function">
    <text evidence="9">May play the central regulatory role in sporulation. It may be an element of the effector pathway responsible for the activation of sporulation genes in response to nutritional stress. Spo0A may act in concert with spo0H (a sigma factor) to control the expression of some genes that are critical to the sporulation process.</text>
</comment>
<dbReference type="PROSITE" id="PS01124">
    <property type="entry name" value="HTH_ARAC_FAMILY_2"/>
    <property type="match status" value="1"/>
</dbReference>
<evidence type="ECO:0000256" key="1">
    <source>
        <dbReference type="ARBA" id="ARBA00004496"/>
    </source>
</evidence>
<evidence type="ECO:0000256" key="6">
    <source>
        <dbReference type="ARBA" id="ARBA00023015"/>
    </source>
</evidence>
<dbReference type="RefSeq" id="WP_390410368.1">
    <property type="nucleotide sequence ID" value="NZ_BAABYW010000002.1"/>
</dbReference>
<dbReference type="SMART" id="SM00342">
    <property type="entry name" value="HTH_ARAC"/>
    <property type="match status" value="1"/>
</dbReference>
<reference evidence="13 14" key="1">
    <citation type="submission" date="2024-04" db="EMBL/GenBank/DDBJ databases">
        <title>Defined microbial consortia suppress multidrug-resistant proinflammatory Enterobacteriaceae via ecological control.</title>
        <authorList>
            <person name="Furuichi M."/>
            <person name="Kawaguchi T."/>
            <person name="Pust M."/>
            <person name="Yasuma K."/>
            <person name="Plichta D."/>
            <person name="Hasegawa N."/>
            <person name="Ohya T."/>
            <person name="Bhattarai S."/>
            <person name="Sasajima S."/>
            <person name="Aoto Y."/>
            <person name="Tuganbaev T."/>
            <person name="Yaginuma M."/>
            <person name="Ueda M."/>
            <person name="Okahashi N."/>
            <person name="Amafuji K."/>
            <person name="Kiridooshi Y."/>
            <person name="Sugita K."/>
            <person name="Strazar M."/>
            <person name="Skelly A."/>
            <person name="Suda W."/>
            <person name="Hattori M."/>
            <person name="Nakamoto N."/>
            <person name="Caballero S."/>
            <person name="Norman J."/>
            <person name="Olle B."/>
            <person name="Tanoue T."/>
            <person name="Arita M."/>
            <person name="Bucci V."/>
            <person name="Atarashi K."/>
            <person name="Xavier R."/>
            <person name="Honda K."/>
        </authorList>
    </citation>
    <scope>NUCLEOTIDE SEQUENCE [LARGE SCALE GENOMIC DNA]</scope>
    <source>
        <strain evidence="14">k04-0078-D8-1</strain>
    </source>
</reference>
<keyword evidence="7" id="KW-0238">DNA-binding</keyword>
<dbReference type="EMBL" id="BAABYW010000002">
    <property type="protein sequence ID" value="GAA6411728.1"/>
    <property type="molecule type" value="Genomic_DNA"/>
</dbReference>
<dbReference type="SMART" id="SM00448">
    <property type="entry name" value="REC"/>
    <property type="match status" value="1"/>
</dbReference>
<dbReference type="PANTHER" id="PTHR42713">
    <property type="entry name" value="HISTIDINE KINASE-RELATED"/>
    <property type="match status" value="1"/>
</dbReference>
<keyword evidence="14" id="KW-1185">Reference proteome</keyword>
<dbReference type="PROSITE" id="PS50110">
    <property type="entry name" value="RESPONSE_REGULATORY"/>
    <property type="match status" value="1"/>
</dbReference>
<evidence type="ECO:0000256" key="7">
    <source>
        <dbReference type="ARBA" id="ARBA00023125"/>
    </source>
</evidence>
<dbReference type="SUPFAM" id="SSF46689">
    <property type="entry name" value="Homeodomain-like"/>
    <property type="match status" value="2"/>
</dbReference>
<evidence type="ECO:0000256" key="9">
    <source>
        <dbReference type="ARBA" id="ARBA00024867"/>
    </source>
</evidence>
<evidence type="ECO:0000256" key="2">
    <source>
        <dbReference type="ARBA" id="ARBA00018672"/>
    </source>
</evidence>
<dbReference type="SUPFAM" id="SSF52172">
    <property type="entry name" value="CheY-like"/>
    <property type="match status" value="1"/>
</dbReference>
<dbReference type="Gene3D" id="3.40.50.2300">
    <property type="match status" value="1"/>
</dbReference>
<dbReference type="InterPro" id="IPR001789">
    <property type="entry name" value="Sig_transdc_resp-reg_receiver"/>
</dbReference>
<dbReference type="InterPro" id="IPR018060">
    <property type="entry name" value="HTH_AraC"/>
</dbReference>
<dbReference type="InterPro" id="IPR051552">
    <property type="entry name" value="HptR"/>
</dbReference>
<evidence type="ECO:0000313" key="14">
    <source>
        <dbReference type="Proteomes" id="UP001600943"/>
    </source>
</evidence>
<evidence type="ECO:0000313" key="13">
    <source>
        <dbReference type="EMBL" id="GAA6411728.1"/>
    </source>
</evidence>
<comment type="caution">
    <text evidence="13">The sequence shown here is derived from an EMBL/GenBank/DDBJ whole genome shotgun (WGS) entry which is preliminary data.</text>
</comment>
<keyword evidence="6" id="KW-0805">Transcription regulation</keyword>
<evidence type="ECO:0000256" key="8">
    <source>
        <dbReference type="ARBA" id="ARBA00023163"/>
    </source>
</evidence>
<dbReference type="CDD" id="cd17536">
    <property type="entry name" value="REC_YesN-like"/>
    <property type="match status" value="1"/>
</dbReference>
<sequence length="523" mass="62096">MFKIIIADDEPVIIRGLKKMINWERLSAEVIGEAANGEELLKKTEELKPDIIISDVAMPRKTGLDVIRRIRENGWKIKVIFLSGYQEFDYVKKAISYEAVDYLLKPVGQEELEQSILRAEKMLRTDSPMEYWEEEKDDMQTVFKKINSEYECRDLYGHFQEMGIETEGKEFIGVCFAISPELNRRVTDQNMRELLRFSIFKRIQEYLREKKSGFVIKREPNSSNVILLLEKGQDDAWVQGEIGRIREHIYGEYKVWLITGIGKRVEQASDLKYAYKTAKFSCELYYFCEEEVVWYQDIAREFHSSFEDYNSCYKELLDRIFNRRGEWTRSLARILDIIENLHYGNRYAAENRCIAMTMDLYRDLQEYRVLTEDSREEYDRFTAKIRAQSTFRDMKRLVVGYLGKLMGERVLSGADNERETITLVKNYIQEHYAEDISLGTMAKMVYMNQYYFSTFFKKETGQNFKNYLVEVRMREAMKLLMCSEMKTYELAEAVGYHDVRTFTDKFREVFGDSPSAYKKRRKN</sequence>
<dbReference type="Gene3D" id="1.10.10.60">
    <property type="entry name" value="Homeodomain-like"/>
    <property type="match status" value="2"/>
</dbReference>
<feature type="modified residue" description="4-aspartylphosphate" evidence="10">
    <location>
        <position position="55"/>
    </location>
</feature>
<feature type="domain" description="HTH araC/xylS-type" evidence="11">
    <location>
        <begin position="422"/>
        <end position="520"/>
    </location>
</feature>
<evidence type="ECO:0000256" key="10">
    <source>
        <dbReference type="PROSITE-ProRule" id="PRU00169"/>
    </source>
</evidence>
<evidence type="ECO:0000259" key="12">
    <source>
        <dbReference type="PROSITE" id="PS50110"/>
    </source>
</evidence>
<dbReference type="Pfam" id="PF12833">
    <property type="entry name" value="HTH_18"/>
    <property type="match status" value="1"/>
</dbReference>
<evidence type="ECO:0000256" key="5">
    <source>
        <dbReference type="ARBA" id="ARBA00023012"/>
    </source>
</evidence>
<organism evidence="13 14">
    <name type="scientific">Blautia hominis</name>
    <dbReference type="NCBI Taxonomy" id="2025493"/>
    <lineage>
        <taxon>Bacteria</taxon>
        <taxon>Bacillati</taxon>
        <taxon>Bacillota</taxon>
        <taxon>Clostridia</taxon>
        <taxon>Lachnospirales</taxon>
        <taxon>Lachnospiraceae</taxon>
        <taxon>Blautia</taxon>
    </lineage>
</organism>
<accession>A0ABQ0BK53</accession>
<keyword evidence="4 10" id="KW-0597">Phosphoprotein</keyword>
<protein>
    <recommendedName>
        <fullName evidence="2">Stage 0 sporulation protein A homolog</fullName>
    </recommendedName>
</protein>
<dbReference type="InterPro" id="IPR009057">
    <property type="entry name" value="Homeodomain-like_sf"/>
</dbReference>
<evidence type="ECO:0000256" key="4">
    <source>
        <dbReference type="ARBA" id="ARBA00022553"/>
    </source>
</evidence>